<dbReference type="EMBL" id="JBHTGQ010000018">
    <property type="protein sequence ID" value="MFC7749849.1"/>
    <property type="molecule type" value="Genomic_DNA"/>
</dbReference>
<reference evidence="2" key="1">
    <citation type="journal article" date="2019" name="Int. J. Syst. Evol. Microbiol.">
        <title>The Global Catalogue of Microorganisms (GCM) 10K type strain sequencing project: providing services to taxonomists for standard genome sequencing and annotation.</title>
        <authorList>
            <consortium name="The Broad Institute Genomics Platform"/>
            <consortium name="The Broad Institute Genome Sequencing Center for Infectious Disease"/>
            <person name="Wu L."/>
            <person name="Ma J."/>
        </authorList>
    </citation>
    <scope>NUCLEOTIDE SEQUENCE [LARGE SCALE GENOMIC DNA]</scope>
    <source>
        <strain evidence="2">JCM 18657</strain>
    </source>
</reference>
<name>A0ABW2V120_9BACL</name>
<evidence type="ECO:0000313" key="2">
    <source>
        <dbReference type="Proteomes" id="UP001596528"/>
    </source>
</evidence>
<accession>A0ABW2V120</accession>
<comment type="caution">
    <text evidence="1">The sequence shown here is derived from an EMBL/GenBank/DDBJ whole genome shotgun (WGS) entry which is preliminary data.</text>
</comment>
<dbReference type="RefSeq" id="WP_138788149.1">
    <property type="nucleotide sequence ID" value="NZ_JBHTGQ010000018.1"/>
</dbReference>
<dbReference type="GO" id="GO:0004860">
    <property type="term" value="F:protein kinase inhibitor activity"/>
    <property type="evidence" value="ECO:0007669"/>
    <property type="project" value="UniProtKB-KW"/>
</dbReference>
<proteinExistence type="predicted"/>
<dbReference type="SUPFAM" id="SSF100985">
    <property type="entry name" value="Sporulation inhibitor Sda"/>
    <property type="match status" value="1"/>
</dbReference>
<keyword evidence="2" id="KW-1185">Reference proteome</keyword>
<dbReference type="Proteomes" id="UP001596528">
    <property type="component" value="Unassembled WGS sequence"/>
</dbReference>
<dbReference type="InterPro" id="IPR036916">
    <property type="entry name" value="Sda_sf"/>
</dbReference>
<organism evidence="1 2">
    <name type="scientific">Paenibacillus thermoaerophilus</name>
    <dbReference type="NCBI Taxonomy" id="1215385"/>
    <lineage>
        <taxon>Bacteria</taxon>
        <taxon>Bacillati</taxon>
        <taxon>Bacillota</taxon>
        <taxon>Bacilli</taxon>
        <taxon>Bacillales</taxon>
        <taxon>Paenibacillaceae</taxon>
        <taxon>Paenibacillus</taxon>
    </lineage>
</organism>
<dbReference type="Gene3D" id="1.10.287.1100">
    <property type="entry name" value="Sporulation inhibitor A"/>
    <property type="match status" value="1"/>
</dbReference>
<evidence type="ECO:0000313" key="1">
    <source>
        <dbReference type="EMBL" id="MFC7749849.1"/>
    </source>
</evidence>
<protein>
    <submittedName>
        <fullName evidence="1">Sporulation histidine kinase inhibitor Sda</fullName>
    </submittedName>
</protein>
<keyword evidence="1" id="KW-0649">Protein kinase inhibitor</keyword>
<dbReference type="InterPro" id="IPR015064">
    <property type="entry name" value="Sda"/>
</dbReference>
<dbReference type="Pfam" id="PF08970">
    <property type="entry name" value="Sda"/>
    <property type="match status" value="1"/>
</dbReference>
<gene>
    <name evidence="1" type="ORF">ACFQWB_07840</name>
</gene>
<sequence length="52" mass="6362">MRLLNDDTLLETYFRAIDLQLEREFIHLLREEIHRRKINISIIQGDRTISRP</sequence>